<dbReference type="InterPro" id="IPR050173">
    <property type="entry name" value="ABC_transporter_C-like"/>
</dbReference>
<dbReference type="GO" id="GO:0042626">
    <property type="term" value="F:ATPase-coupled transmembrane transporter activity"/>
    <property type="evidence" value="ECO:0007669"/>
    <property type="project" value="TreeGrafter"/>
</dbReference>
<evidence type="ECO:0000313" key="5">
    <source>
        <dbReference type="Proteomes" id="UP000541444"/>
    </source>
</evidence>
<dbReference type="InterPro" id="IPR027417">
    <property type="entry name" value="P-loop_NTPase"/>
</dbReference>
<dbReference type="PANTHER" id="PTHR24223">
    <property type="entry name" value="ATP-BINDING CASSETTE SUB-FAMILY C"/>
    <property type="match status" value="1"/>
</dbReference>
<dbReference type="SUPFAM" id="SSF52540">
    <property type="entry name" value="P-loop containing nucleoside triphosphate hydrolases"/>
    <property type="match status" value="1"/>
</dbReference>
<evidence type="ECO:0008006" key="6">
    <source>
        <dbReference type="Google" id="ProtNLM"/>
    </source>
</evidence>
<accession>A0A7J7NA43</accession>
<organism evidence="4 5">
    <name type="scientific">Kingdonia uniflora</name>
    <dbReference type="NCBI Taxonomy" id="39325"/>
    <lineage>
        <taxon>Eukaryota</taxon>
        <taxon>Viridiplantae</taxon>
        <taxon>Streptophyta</taxon>
        <taxon>Embryophyta</taxon>
        <taxon>Tracheophyta</taxon>
        <taxon>Spermatophyta</taxon>
        <taxon>Magnoliopsida</taxon>
        <taxon>Ranunculales</taxon>
        <taxon>Circaeasteraceae</taxon>
        <taxon>Kingdonia</taxon>
    </lineage>
</organism>
<dbReference type="Proteomes" id="UP000541444">
    <property type="component" value="Unassembled WGS sequence"/>
</dbReference>
<dbReference type="GO" id="GO:0005524">
    <property type="term" value="F:ATP binding"/>
    <property type="evidence" value="ECO:0007669"/>
    <property type="project" value="UniProtKB-KW"/>
</dbReference>
<sequence>MESRRYPASEWVLFKSMGSGFGSCFSFSLSFMLISEKRAGISFILQASSKKSYRGYLCSKGFVEMIKYRPNAPLVLKGITCTFKEGTRVGVIERTGSEKTTLISALLRLFEPAIEKCQLKSSIQCLPNLLDSHGEFNFKDKVSLVCPDLGINIFSTHILNHLDLLICLYAAASAPHMRNSLGGLYLDHQNDLHIHFLKLPHTACMLPQWALA</sequence>
<evidence type="ECO:0000313" key="4">
    <source>
        <dbReference type="EMBL" id="KAF6164017.1"/>
    </source>
</evidence>
<dbReference type="EMBL" id="JACGCM010000944">
    <property type="protein sequence ID" value="KAF6164017.1"/>
    <property type="molecule type" value="Genomic_DNA"/>
</dbReference>
<protein>
    <recommendedName>
        <fullName evidence="6">ABC transporter domain-containing protein</fullName>
    </recommendedName>
</protein>
<keyword evidence="3" id="KW-1133">Transmembrane helix</keyword>
<evidence type="ECO:0000256" key="3">
    <source>
        <dbReference type="SAM" id="Phobius"/>
    </source>
</evidence>
<keyword evidence="3" id="KW-0472">Membrane</keyword>
<keyword evidence="3" id="KW-0812">Transmembrane</keyword>
<keyword evidence="1" id="KW-0547">Nucleotide-binding</keyword>
<evidence type="ECO:0000256" key="1">
    <source>
        <dbReference type="ARBA" id="ARBA00022741"/>
    </source>
</evidence>
<dbReference type="PANTHER" id="PTHR24223:SF108">
    <property type="entry name" value="ABC TRANSPORTER C FAMILY MEMBER 8"/>
    <property type="match status" value="1"/>
</dbReference>
<dbReference type="OrthoDB" id="6500128at2759"/>
<proteinExistence type="predicted"/>
<dbReference type="GO" id="GO:0016020">
    <property type="term" value="C:membrane"/>
    <property type="evidence" value="ECO:0007669"/>
    <property type="project" value="TreeGrafter"/>
</dbReference>
<name>A0A7J7NA43_9MAGN</name>
<comment type="caution">
    <text evidence="4">The sequence shown here is derived from an EMBL/GenBank/DDBJ whole genome shotgun (WGS) entry which is preliminary data.</text>
</comment>
<gene>
    <name evidence="4" type="ORF">GIB67_028721</name>
</gene>
<keyword evidence="2" id="KW-0067">ATP-binding</keyword>
<reference evidence="4 5" key="1">
    <citation type="journal article" date="2020" name="IScience">
        <title>Genome Sequencing of the Endangered Kingdonia uniflora (Circaeasteraceae, Ranunculales) Reveals Potential Mechanisms of Evolutionary Specialization.</title>
        <authorList>
            <person name="Sun Y."/>
            <person name="Deng T."/>
            <person name="Zhang A."/>
            <person name="Moore M.J."/>
            <person name="Landis J.B."/>
            <person name="Lin N."/>
            <person name="Zhang H."/>
            <person name="Zhang X."/>
            <person name="Huang J."/>
            <person name="Zhang X."/>
            <person name="Sun H."/>
            <person name="Wang H."/>
        </authorList>
    </citation>
    <scope>NUCLEOTIDE SEQUENCE [LARGE SCALE GENOMIC DNA]</scope>
    <source>
        <strain evidence="4">TB1705</strain>
        <tissue evidence="4">Leaf</tissue>
    </source>
</reference>
<keyword evidence="5" id="KW-1185">Reference proteome</keyword>
<dbReference type="AlphaFoldDB" id="A0A7J7NA43"/>
<evidence type="ECO:0000256" key="2">
    <source>
        <dbReference type="ARBA" id="ARBA00022840"/>
    </source>
</evidence>
<dbReference type="Gene3D" id="3.40.50.300">
    <property type="entry name" value="P-loop containing nucleotide triphosphate hydrolases"/>
    <property type="match status" value="1"/>
</dbReference>
<feature type="transmembrane region" description="Helical" evidence="3">
    <location>
        <begin position="12"/>
        <end position="34"/>
    </location>
</feature>